<sequence length="312" mass="34633">MAPTTSKKIIAATASSRSRVKTVNSTPSRSTNSTSIPLGKPSRPASFSHRSLEERIAVLEADPFVDMSRSTKYGVFCIRPGCDGQNVKLDKRASYQLSNWDKHCRRKHGNAVKRDPEKSQEGEVGPSSGDARPEKVGGMSFVATFSYSDDVLPIEKCKTTCAYGASEDYEDYDGAGASKRACDKSTPHRRRVATGPWQETREGRSQTPLAMRRLCVDDGLCYHGVSEWLLKSSPRQPIAWSADPKTQELQRKYMLKSTIVQPPPLPVTPKKTPSEKCGTVALNPRVALNPMTEFQEWDFKLHMTINCQTLYG</sequence>
<dbReference type="EMBL" id="MU250523">
    <property type="protein sequence ID" value="KAG7453211.1"/>
    <property type="molecule type" value="Genomic_DNA"/>
</dbReference>
<dbReference type="GeneID" id="66112500"/>
<organism evidence="2 3">
    <name type="scientific">Guyanagaster necrorhizus</name>
    <dbReference type="NCBI Taxonomy" id="856835"/>
    <lineage>
        <taxon>Eukaryota</taxon>
        <taxon>Fungi</taxon>
        <taxon>Dikarya</taxon>
        <taxon>Basidiomycota</taxon>
        <taxon>Agaricomycotina</taxon>
        <taxon>Agaricomycetes</taxon>
        <taxon>Agaricomycetidae</taxon>
        <taxon>Agaricales</taxon>
        <taxon>Marasmiineae</taxon>
        <taxon>Physalacriaceae</taxon>
        <taxon>Guyanagaster</taxon>
    </lineage>
</organism>
<dbReference type="AlphaFoldDB" id="A0A9P7W4E1"/>
<evidence type="ECO:0000256" key="1">
    <source>
        <dbReference type="SAM" id="MobiDB-lite"/>
    </source>
</evidence>
<evidence type="ECO:0000313" key="3">
    <source>
        <dbReference type="Proteomes" id="UP000812287"/>
    </source>
</evidence>
<feature type="compositionally biased region" description="Low complexity" evidence="1">
    <location>
        <begin position="22"/>
        <end position="35"/>
    </location>
</feature>
<gene>
    <name evidence="2" type="ORF">BT62DRAFT_990124</name>
</gene>
<feature type="compositionally biased region" description="Polar residues" evidence="1">
    <location>
        <begin position="1"/>
        <end position="17"/>
    </location>
</feature>
<dbReference type="OrthoDB" id="2976024at2759"/>
<dbReference type="RefSeq" id="XP_043046711.1">
    <property type="nucleotide sequence ID" value="XM_043190203.1"/>
</dbReference>
<feature type="region of interest" description="Disordered" evidence="1">
    <location>
        <begin position="1"/>
        <end position="47"/>
    </location>
</feature>
<protein>
    <submittedName>
        <fullName evidence="2">Uncharacterized protein</fullName>
    </submittedName>
</protein>
<reference evidence="2" key="1">
    <citation type="submission" date="2020-11" db="EMBL/GenBank/DDBJ databases">
        <title>Adaptations for nitrogen fixation in a non-lichenized fungal sporocarp promotes dispersal by wood-feeding termites.</title>
        <authorList>
            <consortium name="DOE Joint Genome Institute"/>
            <person name="Koch R.A."/>
            <person name="Yoon G."/>
            <person name="Arayal U."/>
            <person name="Lail K."/>
            <person name="Amirebrahimi M."/>
            <person name="Labutti K."/>
            <person name="Lipzen A."/>
            <person name="Riley R."/>
            <person name="Barry K."/>
            <person name="Henrissat B."/>
            <person name="Grigoriev I.V."/>
            <person name="Herr J.R."/>
            <person name="Aime M.C."/>
        </authorList>
    </citation>
    <scope>NUCLEOTIDE SEQUENCE</scope>
    <source>
        <strain evidence="2">MCA 3950</strain>
    </source>
</reference>
<accession>A0A9P7W4E1</accession>
<feature type="region of interest" description="Disordered" evidence="1">
    <location>
        <begin position="106"/>
        <end position="135"/>
    </location>
</feature>
<dbReference type="Proteomes" id="UP000812287">
    <property type="component" value="Unassembled WGS sequence"/>
</dbReference>
<proteinExistence type="predicted"/>
<name>A0A9P7W4E1_9AGAR</name>
<keyword evidence="3" id="KW-1185">Reference proteome</keyword>
<feature type="compositionally biased region" description="Basic and acidic residues" evidence="1">
    <location>
        <begin position="112"/>
        <end position="121"/>
    </location>
</feature>
<evidence type="ECO:0000313" key="2">
    <source>
        <dbReference type="EMBL" id="KAG7453211.1"/>
    </source>
</evidence>
<feature type="region of interest" description="Disordered" evidence="1">
    <location>
        <begin position="178"/>
        <end position="205"/>
    </location>
</feature>
<comment type="caution">
    <text evidence="2">The sequence shown here is derived from an EMBL/GenBank/DDBJ whole genome shotgun (WGS) entry which is preliminary data.</text>
</comment>